<evidence type="ECO:0000256" key="4">
    <source>
        <dbReference type="ARBA" id="ARBA00022605"/>
    </source>
</evidence>
<dbReference type="PANTHER" id="PTHR21039:SF0">
    <property type="entry name" value="HISTIDINOL-PHOSPHATASE"/>
    <property type="match status" value="1"/>
</dbReference>
<dbReference type="Gene3D" id="3.20.20.140">
    <property type="entry name" value="Metal-dependent hydrolases"/>
    <property type="match status" value="1"/>
</dbReference>
<keyword evidence="6 8" id="KW-0368">Histidine biosynthesis</keyword>
<dbReference type="SUPFAM" id="SSF89550">
    <property type="entry name" value="PHP domain-like"/>
    <property type="match status" value="1"/>
</dbReference>
<feature type="domain" description="PHP" evidence="9">
    <location>
        <begin position="6"/>
        <end position="208"/>
    </location>
</feature>
<evidence type="ECO:0000313" key="10">
    <source>
        <dbReference type="EMBL" id="HIW86806.1"/>
    </source>
</evidence>
<dbReference type="InterPro" id="IPR016195">
    <property type="entry name" value="Pol/histidinol_Pase-like"/>
</dbReference>
<dbReference type="EMBL" id="DXGG01000030">
    <property type="protein sequence ID" value="HIW86806.1"/>
    <property type="molecule type" value="Genomic_DNA"/>
</dbReference>
<comment type="catalytic activity">
    <reaction evidence="7 8">
        <text>L-histidinol phosphate + H2O = L-histidinol + phosphate</text>
        <dbReference type="Rhea" id="RHEA:14465"/>
        <dbReference type="ChEBI" id="CHEBI:15377"/>
        <dbReference type="ChEBI" id="CHEBI:43474"/>
        <dbReference type="ChEBI" id="CHEBI:57699"/>
        <dbReference type="ChEBI" id="CHEBI:57980"/>
        <dbReference type="EC" id="3.1.3.15"/>
    </reaction>
</comment>
<reference evidence="10" key="2">
    <citation type="submission" date="2021-04" db="EMBL/GenBank/DDBJ databases">
        <authorList>
            <person name="Gilroy R."/>
        </authorList>
    </citation>
    <scope>NUCLEOTIDE SEQUENCE</scope>
    <source>
        <strain evidence="10">Gambia16-930</strain>
    </source>
</reference>
<dbReference type="NCBIfam" id="TIGR01856">
    <property type="entry name" value="hisJ_fam"/>
    <property type="match status" value="1"/>
</dbReference>
<evidence type="ECO:0000256" key="5">
    <source>
        <dbReference type="ARBA" id="ARBA00022801"/>
    </source>
</evidence>
<comment type="similarity">
    <text evidence="2 8">Belongs to the PHP hydrolase family. HisK subfamily.</text>
</comment>
<keyword evidence="5 8" id="KW-0378">Hydrolase</keyword>
<comment type="pathway">
    <text evidence="1 8">Amino-acid biosynthesis; L-histidine biosynthesis; L-histidine from 5-phospho-alpha-D-ribose 1-diphosphate: step 8/9.</text>
</comment>
<organism evidence="10 11">
    <name type="scientific">Candidatus Onthomorpha intestinigallinarum</name>
    <dbReference type="NCBI Taxonomy" id="2840880"/>
    <lineage>
        <taxon>Bacteria</taxon>
        <taxon>Pseudomonadati</taxon>
        <taxon>Bacteroidota</taxon>
        <taxon>Bacteroidia</taxon>
        <taxon>Bacteroidales</taxon>
        <taxon>Candidatus Onthomorpha</taxon>
    </lineage>
</organism>
<evidence type="ECO:0000256" key="2">
    <source>
        <dbReference type="ARBA" id="ARBA00009152"/>
    </source>
</evidence>
<dbReference type="InterPro" id="IPR010140">
    <property type="entry name" value="Histidinol_P_phosphatase_HisJ"/>
</dbReference>
<comment type="caution">
    <text evidence="10">The sequence shown here is derived from an EMBL/GenBank/DDBJ whole genome shotgun (WGS) entry which is preliminary data.</text>
</comment>
<keyword evidence="4 8" id="KW-0028">Amino-acid biosynthesis</keyword>
<dbReference type="Pfam" id="PF02811">
    <property type="entry name" value="PHP"/>
    <property type="match status" value="1"/>
</dbReference>
<proteinExistence type="inferred from homology"/>
<name>A0A9D1UHH3_9BACT</name>
<gene>
    <name evidence="10" type="ORF">IAC47_00820</name>
</gene>
<sequence length="280" mass="33190">MKRFNYHSHSTFCDGKSSLEDMVLAAINKGMDYFGFSAHAPVPFNDNFALQKEDVNKYLAETERLKEKYKDRIRLFTSMEFDYITDIMEDINEQAKTYGLDYIIASVHMVREKSSKLMWFIDGSKQEIYDKQLKEVFDGDIRRGVETFYDQTIRMISNVRPDIVGHLDKIKMHNKDRYFKQRESWYRDLVMETLYAIKENDCICELNTRGLYKGRSDDFFPSTQWIKAAAEMNLRMTVSTDCHNATEVDLLFDEAIERLKESGHKYVWYFDGQWKAEKLT</sequence>
<dbReference type="GO" id="GO:0005737">
    <property type="term" value="C:cytoplasm"/>
    <property type="evidence" value="ECO:0007669"/>
    <property type="project" value="TreeGrafter"/>
</dbReference>
<dbReference type="GO" id="GO:0000105">
    <property type="term" value="P:L-histidine biosynthetic process"/>
    <property type="evidence" value="ECO:0007669"/>
    <property type="project" value="UniProtKB-UniRule"/>
</dbReference>
<evidence type="ECO:0000256" key="8">
    <source>
        <dbReference type="RuleBase" id="RU366003"/>
    </source>
</evidence>
<dbReference type="InterPro" id="IPR004013">
    <property type="entry name" value="PHP_dom"/>
</dbReference>
<dbReference type="PANTHER" id="PTHR21039">
    <property type="entry name" value="HISTIDINOL PHOSPHATASE-RELATED"/>
    <property type="match status" value="1"/>
</dbReference>
<dbReference type="Proteomes" id="UP000824267">
    <property type="component" value="Unassembled WGS sequence"/>
</dbReference>
<protein>
    <recommendedName>
        <fullName evidence="3 8">Histidinol-phosphatase</fullName>
        <shortName evidence="8">HolPase</shortName>
        <ecNumber evidence="3 8">3.1.3.15</ecNumber>
    </recommendedName>
</protein>
<dbReference type="GO" id="GO:0004401">
    <property type="term" value="F:histidinol-phosphatase activity"/>
    <property type="evidence" value="ECO:0007669"/>
    <property type="project" value="UniProtKB-UniRule"/>
</dbReference>
<accession>A0A9D1UHH3</accession>
<evidence type="ECO:0000259" key="9">
    <source>
        <dbReference type="Pfam" id="PF02811"/>
    </source>
</evidence>
<evidence type="ECO:0000256" key="1">
    <source>
        <dbReference type="ARBA" id="ARBA00004970"/>
    </source>
</evidence>
<dbReference type="EC" id="3.1.3.15" evidence="3 8"/>
<evidence type="ECO:0000256" key="6">
    <source>
        <dbReference type="ARBA" id="ARBA00023102"/>
    </source>
</evidence>
<evidence type="ECO:0000256" key="7">
    <source>
        <dbReference type="ARBA" id="ARBA00049158"/>
    </source>
</evidence>
<reference evidence="10" key="1">
    <citation type="journal article" date="2021" name="PeerJ">
        <title>Extensive microbial diversity within the chicken gut microbiome revealed by metagenomics and culture.</title>
        <authorList>
            <person name="Gilroy R."/>
            <person name="Ravi A."/>
            <person name="Getino M."/>
            <person name="Pursley I."/>
            <person name="Horton D.L."/>
            <person name="Alikhan N.F."/>
            <person name="Baker D."/>
            <person name="Gharbi K."/>
            <person name="Hall N."/>
            <person name="Watson M."/>
            <person name="Adriaenssens E.M."/>
            <person name="Foster-Nyarko E."/>
            <person name="Jarju S."/>
            <person name="Secka A."/>
            <person name="Antonio M."/>
            <person name="Oren A."/>
            <person name="Chaudhuri R.R."/>
            <person name="La Ragione R."/>
            <person name="Hildebrand F."/>
            <person name="Pallen M.J."/>
        </authorList>
    </citation>
    <scope>NUCLEOTIDE SEQUENCE</scope>
    <source>
        <strain evidence="10">Gambia16-930</strain>
    </source>
</reference>
<evidence type="ECO:0000313" key="11">
    <source>
        <dbReference type="Proteomes" id="UP000824267"/>
    </source>
</evidence>
<evidence type="ECO:0000256" key="3">
    <source>
        <dbReference type="ARBA" id="ARBA00013085"/>
    </source>
</evidence>
<dbReference type="CDD" id="cd12110">
    <property type="entry name" value="PHP_HisPPase_Hisj_like"/>
    <property type="match status" value="1"/>
</dbReference>
<dbReference type="AlphaFoldDB" id="A0A9D1UHH3"/>